<dbReference type="AlphaFoldDB" id="A0A2H3DVZ2"/>
<evidence type="ECO:0000313" key="4">
    <source>
        <dbReference type="Proteomes" id="UP000217790"/>
    </source>
</evidence>
<dbReference type="InParanoid" id="A0A2H3DVZ2"/>
<sequence length="431" mass="46891">MHLAPCHSLLPLHCLPLPIVGWSWAQGNTLAFAGLGASPSSGVGTLPRSPMAGTLALWRSIILEPLKPGQGIRALVIGHRRGVRVIRAAVMVGMDLGHDFSIRRLSKIEWIPSLGGEEVCHVFSGAVPLWESTAGLDVRLSEFPGLSCIGTKDVLVDLFEQVPLIVMPPQVEEAFIGGLEVFLVAERVWAPHHRSSQVGSLTVIRVEQLSRVEWCQVVMGKGALFLSSGRSGLGHAQGSTWGSVCLYEGTGSRSTGASGSSKVMGQWEKGCVQPVSDGWVVRIWVWASVLPPGPWVCLNPYIPLVNRQNGLQSVPVSSHVGGGKWGWFRFCKAQASQSWSRFMSDISLEASCWWKSSQLGEEGLNLSGVDECKESDDGKEYFEEEDEVVDSKEEAEEDDDCGTEECGKDNCGDRLRVRVVGFSNGKHSEKW</sequence>
<evidence type="ECO:0000256" key="2">
    <source>
        <dbReference type="SAM" id="SignalP"/>
    </source>
</evidence>
<evidence type="ECO:0000256" key="1">
    <source>
        <dbReference type="SAM" id="MobiDB-lite"/>
    </source>
</evidence>
<accession>A0A2H3DVZ2</accession>
<dbReference type="Proteomes" id="UP000217790">
    <property type="component" value="Unassembled WGS sequence"/>
</dbReference>
<reference evidence="4" key="1">
    <citation type="journal article" date="2017" name="Nat. Ecol. Evol.">
        <title>Genome expansion and lineage-specific genetic innovations in the forest pathogenic fungi Armillaria.</title>
        <authorList>
            <person name="Sipos G."/>
            <person name="Prasanna A.N."/>
            <person name="Walter M.C."/>
            <person name="O'Connor E."/>
            <person name="Balint B."/>
            <person name="Krizsan K."/>
            <person name="Kiss B."/>
            <person name="Hess J."/>
            <person name="Varga T."/>
            <person name="Slot J."/>
            <person name="Riley R."/>
            <person name="Boka B."/>
            <person name="Rigling D."/>
            <person name="Barry K."/>
            <person name="Lee J."/>
            <person name="Mihaltcheva S."/>
            <person name="LaButti K."/>
            <person name="Lipzen A."/>
            <person name="Waldron R."/>
            <person name="Moloney N.M."/>
            <person name="Sperisen C."/>
            <person name="Kredics L."/>
            <person name="Vagvoelgyi C."/>
            <person name="Patrignani A."/>
            <person name="Fitzpatrick D."/>
            <person name="Nagy I."/>
            <person name="Doyle S."/>
            <person name="Anderson J.B."/>
            <person name="Grigoriev I.V."/>
            <person name="Gueldener U."/>
            <person name="Muensterkoetter M."/>
            <person name="Nagy L.G."/>
        </authorList>
    </citation>
    <scope>NUCLEOTIDE SEQUENCE [LARGE SCALE GENOMIC DNA]</scope>
    <source>
        <strain evidence="4">Ar21-2</strain>
    </source>
</reference>
<protein>
    <submittedName>
        <fullName evidence="3">Uncharacterized protein</fullName>
    </submittedName>
</protein>
<gene>
    <name evidence="3" type="ORF">ARMGADRAFT_1029328</name>
</gene>
<keyword evidence="4" id="KW-1185">Reference proteome</keyword>
<feature type="compositionally biased region" description="Acidic residues" evidence="1">
    <location>
        <begin position="382"/>
        <end position="403"/>
    </location>
</feature>
<proteinExistence type="predicted"/>
<keyword evidence="2" id="KW-0732">Signal</keyword>
<evidence type="ECO:0000313" key="3">
    <source>
        <dbReference type="EMBL" id="PBK94998.1"/>
    </source>
</evidence>
<feature type="region of interest" description="Disordered" evidence="1">
    <location>
        <begin position="375"/>
        <end position="405"/>
    </location>
</feature>
<name>A0A2H3DVZ2_ARMGA</name>
<feature type="signal peptide" evidence="2">
    <location>
        <begin position="1"/>
        <end position="25"/>
    </location>
</feature>
<organism evidence="3 4">
    <name type="scientific">Armillaria gallica</name>
    <name type="common">Bulbous honey fungus</name>
    <name type="synonym">Armillaria bulbosa</name>
    <dbReference type="NCBI Taxonomy" id="47427"/>
    <lineage>
        <taxon>Eukaryota</taxon>
        <taxon>Fungi</taxon>
        <taxon>Dikarya</taxon>
        <taxon>Basidiomycota</taxon>
        <taxon>Agaricomycotina</taxon>
        <taxon>Agaricomycetes</taxon>
        <taxon>Agaricomycetidae</taxon>
        <taxon>Agaricales</taxon>
        <taxon>Marasmiineae</taxon>
        <taxon>Physalacriaceae</taxon>
        <taxon>Armillaria</taxon>
    </lineage>
</organism>
<dbReference type="EMBL" id="KZ293653">
    <property type="protein sequence ID" value="PBK94998.1"/>
    <property type="molecule type" value="Genomic_DNA"/>
</dbReference>
<feature type="chain" id="PRO_5013594746" evidence="2">
    <location>
        <begin position="26"/>
        <end position="431"/>
    </location>
</feature>